<comment type="caution">
    <text evidence="5">The sequence shown here is derived from an EMBL/GenBank/DDBJ whole genome shotgun (WGS) entry which is preliminary data.</text>
</comment>
<reference evidence="6" key="1">
    <citation type="submission" date="2016-09" db="EMBL/GenBank/DDBJ databases">
        <authorList>
            <person name="Greninger A.L."/>
            <person name="Jerome K.R."/>
            <person name="Mcnair B."/>
            <person name="Wallis C."/>
            <person name="Fang F."/>
        </authorList>
    </citation>
    <scope>NUCLEOTIDE SEQUENCE [LARGE SCALE GENOMIC DNA]</scope>
    <source>
        <strain evidence="6">M7</strain>
    </source>
</reference>
<sequence length="323" mass="35131">MAPAPVTPSETGPGDLNAIARMLALLGDEWTLLIVRESLLGARRFTDFAALPISNAVLTSRLRTLVDDGLLERRIYQTQPPRAGYHPTEPCQALWPVLVSIWHWERTWVDHHSPSLPDMRHQECGHDFSPVLRCGNCRQPAGPGDLEGRWGPGGGWRRSVPRAATRRRVRGDAAAEAGLFPHTMAIFGNRWASAVVGAAFLGTRRFSDFQSRLSAPAAVVADRLRVFCDIGVLQAAAHPQRADWSEYHLTPKGLAFFPVVATAIHWGERHLGSADGPALILTHTACTEPLHPELACDQCGQALAGSAVEVVAADRAEDPVRPA</sequence>
<evidence type="ECO:0000313" key="5">
    <source>
        <dbReference type="EMBL" id="ODQ96468.1"/>
    </source>
</evidence>
<dbReference type="Proteomes" id="UP000094243">
    <property type="component" value="Unassembled WGS sequence"/>
</dbReference>
<evidence type="ECO:0000256" key="2">
    <source>
        <dbReference type="ARBA" id="ARBA00023125"/>
    </source>
</evidence>
<evidence type="ECO:0000256" key="1">
    <source>
        <dbReference type="ARBA" id="ARBA00023015"/>
    </source>
</evidence>
<dbReference type="InterPro" id="IPR002577">
    <property type="entry name" value="HTH_HxlR"/>
</dbReference>
<dbReference type="PANTHER" id="PTHR33204">
    <property type="entry name" value="TRANSCRIPTIONAL REGULATOR, MARR FAMILY"/>
    <property type="match status" value="1"/>
</dbReference>
<feature type="domain" description="HTH hxlR-type" evidence="4">
    <location>
        <begin position="12"/>
        <end position="113"/>
    </location>
</feature>
<dbReference type="GO" id="GO:0003677">
    <property type="term" value="F:DNA binding"/>
    <property type="evidence" value="ECO:0007669"/>
    <property type="project" value="UniProtKB-KW"/>
</dbReference>
<accession>A0A1E3S2X3</accession>
<feature type="domain" description="HTH hxlR-type" evidence="4">
    <location>
        <begin position="177"/>
        <end position="275"/>
    </location>
</feature>
<evidence type="ECO:0000313" key="6">
    <source>
        <dbReference type="Proteomes" id="UP000094243"/>
    </source>
</evidence>
<evidence type="ECO:0000256" key="3">
    <source>
        <dbReference type="ARBA" id="ARBA00023163"/>
    </source>
</evidence>
<evidence type="ECO:0000259" key="4">
    <source>
        <dbReference type="PROSITE" id="PS51118"/>
    </source>
</evidence>
<organism evidence="5 6">
    <name type="scientific">Mycolicibacterium holsaticum</name>
    <dbReference type="NCBI Taxonomy" id="152142"/>
    <lineage>
        <taxon>Bacteria</taxon>
        <taxon>Bacillati</taxon>
        <taxon>Actinomycetota</taxon>
        <taxon>Actinomycetes</taxon>
        <taxon>Mycobacteriales</taxon>
        <taxon>Mycobacteriaceae</taxon>
        <taxon>Mycolicibacterium</taxon>
    </lineage>
</organism>
<keyword evidence="2" id="KW-0238">DNA-binding</keyword>
<dbReference type="Pfam" id="PF01638">
    <property type="entry name" value="HxlR"/>
    <property type="match status" value="2"/>
</dbReference>
<dbReference type="EMBL" id="MIGZ01000003">
    <property type="protein sequence ID" value="ODQ96468.1"/>
    <property type="molecule type" value="Genomic_DNA"/>
</dbReference>
<dbReference type="InterPro" id="IPR036390">
    <property type="entry name" value="WH_DNA-bd_sf"/>
</dbReference>
<name>A0A1E3S2X3_9MYCO</name>
<protein>
    <submittedName>
        <fullName evidence="5">HxlR family transcriptional regulator</fullName>
    </submittedName>
</protein>
<gene>
    <name evidence="5" type="ORF">BHQ17_01205</name>
</gene>
<keyword evidence="1" id="KW-0805">Transcription regulation</keyword>
<keyword evidence="3" id="KW-0804">Transcription</keyword>
<dbReference type="SUPFAM" id="SSF46785">
    <property type="entry name" value="Winged helix' DNA-binding domain"/>
    <property type="match status" value="2"/>
</dbReference>
<dbReference type="PROSITE" id="PS51118">
    <property type="entry name" value="HTH_HXLR"/>
    <property type="match status" value="2"/>
</dbReference>
<dbReference type="InterPro" id="IPR036388">
    <property type="entry name" value="WH-like_DNA-bd_sf"/>
</dbReference>
<dbReference type="AlphaFoldDB" id="A0A1E3S2X3"/>
<proteinExistence type="predicted"/>
<keyword evidence="6" id="KW-1185">Reference proteome</keyword>
<dbReference type="PANTHER" id="PTHR33204:SF18">
    <property type="entry name" value="TRANSCRIPTIONAL REGULATORY PROTEIN"/>
    <property type="match status" value="1"/>
</dbReference>
<dbReference type="Gene3D" id="1.10.10.10">
    <property type="entry name" value="Winged helix-like DNA-binding domain superfamily/Winged helix DNA-binding domain"/>
    <property type="match status" value="2"/>
</dbReference>